<gene>
    <name evidence="1" type="ORF">SAMN02982929_05330</name>
    <name evidence="2" type="ORF">SAMN05216506_107306</name>
</gene>
<dbReference type="EMBL" id="FNVB01000008">
    <property type="protein sequence ID" value="SEG90874.1"/>
    <property type="molecule type" value="Genomic_DNA"/>
</dbReference>
<organism evidence="1 4">
    <name type="scientific">Saccharopolyspora kobensis</name>
    <dbReference type="NCBI Taxonomy" id="146035"/>
    <lineage>
        <taxon>Bacteria</taxon>
        <taxon>Bacillati</taxon>
        <taxon>Actinomycetota</taxon>
        <taxon>Actinomycetes</taxon>
        <taxon>Pseudonocardiales</taxon>
        <taxon>Pseudonocardiaceae</taxon>
        <taxon>Saccharopolyspora</taxon>
    </lineage>
</organism>
<name>A0A1H6E124_9PSEU</name>
<evidence type="ECO:0000313" key="1">
    <source>
        <dbReference type="EMBL" id="SEG90874.1"/>
    </source>
</evidence>
<reference evidence="3 4" key="1">
    <citation type="submission" date="2016-10" db="EMBL/GenBank/DDBJ databases">
        <authorList>
            <person name="Varghese N."/>
            <person name="Submissions S."/>
        </authorList>
    </citation>
    <scope>NUCLEOTIDE SEQUENCE [LARGE SCALE GENOMIC DNA]</scope>
    <source>
        <strain evidence="4">ATCC 20501</strain>
        <strain evidence="2 3">CGMCC 4.3529</strain>
    </source>
</reference>
<dbReference type="Proteomes" id="UP000199690">
    <property type="component" value="Unassembled WGS sequence"/>
</dbReference>
<dbReference type="EMBL" id="FOME01000007">
    <property type="protein sequence ID" value="SFD94371.1"/>
    <property type="molecule type" value="Genomic_DNA"/>
</dbReference>
<sequence length="163" mass="17538">MNTENSSRSETTPHTSDRAAASTALFLRATEAIERRERLLAAVLITTYSIETGDHERALLDLAAAGATSIAAVITEHTDRTCVCGRPDCEGLWVLDSLHGDVDQAPPVFVIAMRAVVAALNNEPDRLGDLLVAYAHEHGLGGLSQLVPVLVRMHCDVRAEVRS</sequence>
<reference evidence="1" key="2">
    <citation type="submission" date="2016-10" db="EMBL/GenBank/DDBJ databases">
        <authorList>
            <person name="de Groot N.N."/>
        </authorList>
    </citation>
    <scope>NUCLEOTIDE SEQUENCE [LARGE SCALE GENOMIC DNA]</scope>
    <source>
        <strain evidence="1">ATCC 20501</strain>
    </source>
</reference>
<dbReference type="AlphaFoldDB" id="A0A1H6E124"/>
<accession>A0A1H6E124</accession>
<protein>
    <submittedName>
        <fullName evidence="1">Uncharacterized protein</fullName>
    </submittedName>
</protein>
<dbReference type="RefSeq" id="WP_093354445.1">
    <property type="nucleotide sequence ID" value="NZ_FNVB01000008.1"/>
</dbReference>
<evidence type="ECO:0000313" key="4">
    <source>
        <dbReference type="Proteomes" id="UP000236729"/>
    </source>
</evidence>
<proteinExistence type="predicted"/>
<dbReference type="Proteomes" id="UP000236729">
    <property type="component" value="Unassembled WGS sequence"/>
</dbReference>
<evidence type="ECO:0000313" key="2">
    <source>
        <dbReference type="EMBL" id="SFD94371.1"/>
    </source>
</evidence>
<accession>A0A1I1WH98</accession>
<evidence type="ECO:0000313" key="3">
    <source>
        <dbReference type="Proteomes" id="UP000199690"/>
    </source>
</evidence>
<keyword evidence="3" id="KW-1185">Reference proteome</keyword>